<organism evidence="10 11">
    <name type="scientific">Sphaerisporangium dianthi</name>
    <dbReference type="NCBI Taxonomy" id="1436120"/>
    <lineage>
        <taxon>Bacteria</taxon>
        <taxon>Bacillati</taxon>
        <taxon>Actinomycetota</taxon>
        <taxon>Actinomycetes</taxon>
        <taxon>Streptosporangiales</taxon>
        <taxon>Streptosporangiaceae</taxon>
        <taxon>Sphaerisporangium</taxon>
    </lineage>
</organism>
<dbReference type="InterPro" id="IPR000620">
    <property type="entry name" value="EamA_dom"/>
</dbReference>
<evidence type="ECO:0000256" key="8">
    <source>
        <dbReference type="SAM" id="Phobius"/>
    </source>
</evidence>
<feature type="region of interest" description="Disordered" evidence="7">
    <location>
        <begin position="300"/>
        <end position="331"/>
    </location>
</feature>
<feature type="domain" description="EamA" evidence="9">
    <location>
        <begin position="21"/>
        <end position="151"/>
    </location>
</feature>
<evidence type="ECO:0000256" key="7">
    <source>
        <dbReference type="SAM" id="MobiDB-lite"/>
    </source>
</evidence>
<name>A0ABV9CHW2_9ACTN</name>
<feature type="transmembrane region" description="Helical" evidence="8">
    <location>
        <begin position="21"/>
        <end position="40"/>
    </location>
</feature>
<keyword evidence="3" id="KW-1003">Cell membrane</keyword>
<feature type="transmembrane region" description="Helical" evidence="8">
    <location>
        <begin position="52"/>
        <end position="69"/>
    </location>
</feature>
<evidence type="ECO:0000259" key="9">
    <source>
        <dbReference type="Pfam" id="PF00892"/>
    </source>
</evidence>
<keyword evidence="11" id="KW-1185">Reference proteome</keyword>
<keyword evidence="6 8" id="KW-0472">Membrane</keyword>
<dbReference type="Pfam" id="PF00892">
    <property type="entry name" value="EamA"/>
    <property type="match status" value="2"/>
</dbReference>
<feature type="transmembrane region" description="Helical" evidence="8">
    <location>
        <begin position="81"/>
        <end position="99"/>
    </location>
</feature>
<evidence type="ECO:0000256" key="6">
    <source>
        <dbReference type="ARBA" id="ARBA00023136"/>
    </source>
</evidence>
<feature type="transmembrane region" description="Helical" evidence="8">
    <location>
        <begin position="223"/>
        <end position="243"/>
    </location>
</feature>
<gene>
    <name evidence="10" type="ORF">ACFO60_16805</name>
</gene>
<dbReference type="PANTHER" id="PTHR42920:SF11">
    <property type="entry name" value="INNER MEMBRANE PROTEIN YTFF"/>
    <property type="match status" value="1"/>
</dbReference>
<sequence>MGPRKQDTPAAPPGRRGRVRGAAGAATAMFCVGTLTAVSPALHHYPLYGGQALRYALGGLVLLAVMRARGLAHLRLNRKELALIVLLAAVGLAAFNVFVIESTRYADPATVGTIIATVPIILALAGPLMERRRPTPHIVAASVLVAGGAGVATGLGGGTLAGVVLALGALACEVGFSLLAVPLLARLGAVRVSAYATIAAVPLLLVAGVAVDGRSALRAPTPGEAAALAYLAVVVTAFAFFCWYDALPRLGAERAGLFSGLLPIGAIVSSVILGTGRPGVPDILGAALVIAGLLSGLRPGRRQEAGPPRGARGDGVVLVESSGNGQEGSHR</sequence>
<dbReference type="EMBL" id="JBHSFP010000010">
    <property type="protein sequence ID" value="MFC4532435.1"/>
    <property type="molecule type" value="Genomic_DNA"/>
</dbReference>
<evidence type="ECO:0000256" key="4">
    <source>
        <dbReference type="ARBA" id="ARBA00022692"/>
    </source>
</evidence>
<keyword evidence="4 8" id="KW-0812">Transmembrane</keyword>
<evidence type="ECO:0000256" key="1">
    <source>
        <dbReference type="ARBA" id="ARBA00004651"/>
    </source>
</evidence>
<accession>A0ABV9CHW2</accession>
<keyword evidence="5 8" id="KW-1133">Transmembrane helix</keyword>
<evidence type="ECO:0000256" key="3">
    <source>
        <dbReference type="ARBA" id="ARBA00022475"/>
    </source>
</evidence>
<feature type="transmembrane region" description="Helical" evidence="8">
    <location>
        <begin position="163"/>
        <end position="185"/>
    </location>
</feature>
<feature type="transmembrane region" description="Helical" evidence="8">
    <location>
        <begin position="138"/>
        <end position="157"/>
    </location>
</feature>
<feature type="transmembrane region" description="Helical" evidence="8">
    <location>
        <begin position="105"/>
        <end position="126"/>
    </location>
</feature>
<dbReference type="SUPFAM" id="SSF103481">
    <property type="entry name" value="Multidrug resistance efflux transporter EmrE"/>
    <property type="match status" value="2"/>
</dbReference>
<feature type="domain" description="EamA" evidence="9">
    <location>
        <begin position="161"/>
        <end position="294"/>
    </location>
</feature>
<evidence type="ECO:0000313" key="11">
    <source>
        <dbReference type="Proteomes" id="UP001596004"/>
    </source>
</evidence>
<feature type="transmembrane region" description="Helical" evidence="8">
    <location>
        <begin position="255"/>
        <end position="273"/>
    </location>
</feature>
<feature type="transmembrane region" description="Helical" evidence="8">
    <location>
        <begin position="279"/>
        <end position="297"/>
    </location>
</feature>
<reference evidence="11" key="1">
    <citation type="journal article" date="2019" name="Int. J. Syst. Evol. Microbiol.">
        <title>The Global Catalogue of Microorganisms (GCM) 10K type strain sequencing project: providing services to taxonomists for standard genome sequencing and annotation.</title>
        <authorList>
            <consortium name="The Broad Institute Genomics Platform"/>
            <consortium name="The Broad Institute Genome Sequencing Center for Infectious Disease"/>
            <person name="Wu L."/>
            <person name="Ma J."/>
        </authorList>
    </citation>
    <scope>NUCLEOTIDE SEQUENCE [LARGE SCALE GENOMIC DNA]</scope>
    <source>
        <strain evidence="11">CGMCC 4.7132</strain>
    </source>
</reference>
<evidence type="ECO:0000256" key="5">
    <source>
        <dbReference type="ARBA" id="ARBA00022989"/>
    </source>
</evidence>
<dbReference type="InterPro" id="IPR037185">
    <property type="entry name" value="EmrE-like"/>
</dbReference>
<dbReference type="InterPro" id="IPR051258">
    <property type="entry name" value="Diverse_Substrate_Transporter"/>
</dbReference>
<comment type="caution">
    <text evidence="10">The sequence shown here is derived from an EMBL/GenBank/DDBJ whole genome shotgun (WGS) entry which is preliminary data.</text>
</comment>
<dbReference type="Proteomes" id="UP001596004">
    <property type="component" value="Unassembled WGS sequence"/>
</dbReference>
<comment type="subcellular location">
    <subcellularLocation>
        <location evidence="1">Cell membrane</location>
        <topology evidence="1">Multi-pass membrane protein</topology>
    </subcellularLocation>
</comment>
<comment type="similarity">
    <text evidence="2">Belongs to the EamA transporter family.</text>
</comment>
<proteinExistence type="inferred from homology"/>
<feature type="transmembrane region" description="Helical" evidence="8">
    <location>
        <begin position="192"/>
        <end position="211"/>
    </location>
</feature>
<evidence type="ECO:0000256" key="2">
    <source>
        <dbReference type="ARBA" id="ARBA00007362"/>
    </source>
</evidence>
<dbReference type="RefSeq" id="WP_380841250.1">
    <property type="nucleotide sequence ID" value="NZ_JBHSFP010000010.1"/>
</dbReference>
<dbReference type="PANTHER" id="PTHR42920">
    <property type="entry name" value="OS03G0707200 PROTEIN-RELATED"/>
    <property type="match status" value="1"/>
</dbReference>
<protein>
    <submittedName>
        <fullName evidence="10">DMT family transporter</fullName>
    </submittedName>
</protein>
<evidence type="ECO:0000313" key="10">
    <source>
        <dbReference type="EMBL" id="MFC4532435.1"/>
    </source>
</evidence>